<dbReference type="InterPro" id="IPR008576">
    <property type="entry name" value="MeTrfase_NTM1"/>
</dbReference>
<evidence type="ECO:0000256" key="7">
    <source>
        <dbReference type="ARBA" id="ARBA00043129"/>
    </source>
</evidence>
<evidence type="ECO:0000313" key="11">
    <source>
        <dbReference type="EMBL" id="KAG0556282.1"/>
    </source>
</evidence>
<evidence type="ECO:0000256" key="4">
    <source>
        <dbReference type="ARBA" id="ARBA00022691"/>
    </source>
</evidence>
<comment type="catalytic activity">
    <reaction evidence="10">
        <text>N-terminal L-alanyl-L-prolyl-L-lysyl-[protein] + 3 S-adenosyl-L-methionine = N-terminal N,N,N-trimethyl-L-alanyl-L-prolyl-L-lysyl-[protein] + 3 S-adenosyl-L-homocysteine + 3 H(+)</text>
        <dbReference type="Rhea" id="RHEA:54712"/>
        <dbReference type="Rhea" id="RHEA-COMP:13785"/>
        <dbReference type="Rhea" id="RHEA-COMP:13971"/>
        <dbReference type="ChEBI" id="CHEBI:15378"/>
        <dbReference type="ChEBI" id="CHEBI:57856"/>
        <dbReference type="ChEBI" id="CHEBI:59789"/>
        <dbReference type="ChEBI" id="CHEBI:138057"/>
        <dbReference type="ChEBI" id="CHEBI:138315"/>
        <dbReference type="EC" id="2.1.1.244"/>
    </reaction>
</comment>
<dbReference type="CDD" id="cd02440">
    <property type="entry name" value="AdoMet_MTases"/>
    <property type="match status" value="1"/>
</dbReference>
<reference evidence="11 12" key="1">
    <citation type="submission" date="2020-06" db="EMBL/GenBank/DDBJ databases">
        <title>WGS assembly of Ceratodon purpureus strain R40.</title>
        <authorList>
            <person name="Carey S.B."/>
            <person name="Jenkins J."/>
            <person name="Shu S."/>
            <person name="Lovell J.T."/>
            <person name="Sreedasyam A."/>
            <person name="Maumus F."/>
            <person name="Tiley G.P."/>
            <person name="Fernandez-Pozo N."/>
            <person name="Barry K."/>
            <person name="Chen C."/>
            <person name="Wang M."/>
            <person name="Lipzen A."/>
            <person name="Daum C."/>
            <person name="Saski C.A."/>
            <person name="Payton A.C."/>
            <person name="Mcbreen J.C."/>
            <person name="Conrad R.E."/>
            <person name="Kollar L.M."/>
            <person name="Olsson S."/>
            <person name="Huttunen S."/>
            <person name="Landis J.B."/>
            <person name="Wickett N.J."/>
            <person name="Johnson M.G."/>
            <person name="Rensing S.A."/>
            <person name="Grimwood J."/>
            <person name="Schmutz J."/>
            <person name="Mcdaniel S.F."/>
        </authorList>
    </citation>
    <scope>NUCLEOTIDE SEQUENCE [LARGE SCALE GENOMIC DNA]</scope>
    <source>
        <strain evidence="11 12">R40</strain>
    </source>
</reference>
<dbReference type="EMBL" id="CM026432">
    <property type="protein sequence ID" value="KAG0556282.1"/>
    <property type="molecule type" value="Genomic_DNA"/>
</dbReference>
<evidence type="ECO:0000256" key="10">
    <source>
        <dbReference type="ARBA" id="ARBA00048167"/>
    </source>
</evidence>
<keyword evidence="2" id="KW-0489">Methyltransferase</keyword>
<dbReference type="InterPro" id="IPR029063">
    <property type="entry name" value="SAM-dependent_MTases_sf"/>
</dbReference>
<evidence type="ECO:0000256" key="8">
    <source>
        <dbReference type="ARBA" id="ARBA00047306"/>
    </source>
</evidence>
<keyword evidence="3" id="KW-0808">Transferase</keyword>
<dbReference type="SUPFAM" id="SSF53335">
    <property type="entry name" value="S-adenosyl-L-methionine-dependent methyltransferases"/>
    <property type="match status" value="1"/>
</dbReference>
<name>A0A8T0GGH8_CERPU</name>
<organism evidence="11 12">
    <name type="scientific">Ceratodon purpureus</name>
    <name type="common">Fire moss</name>
    <name type="synonym">Dicranum purpureum</name>
    <dbReference type="NCBI Taxonomy" id="3225"/>
    <lineage>
        <taxon>Eukaryota</taxon>
        <taxon>Viridiplantae</taxon>
        <taxon>Streptophyta</taxon>
        <taxon>Embryophyta</taxon>
        <taxon>Bryophyta</taxon>
        <taxon>Bryophytina</taxon>
        <taxon>Bryopsida</taxon>
        <taxon>Dicranidae</taxon>
        <taxon>Pseudoditrichales</taxon>
        <taxon>Ditrichaceae</taxon>
        <taxon>Ceratodon</taxon>
    </lineage>
</organism>
<dbReference type="GO" id="GO:0005737">
    <property type="term" value="C:cytoplasm"/>
    <property type="evidence" value="ECO:0007669"/>
    <property type="project" value="TreeGrafter"/>
</dbReference>
<gene>
    <name evidence="11" type="ORF">KC19_11G040500</name>
</gene>
<evidence type="ECO:0000313" key="12">
    <source>
        <dbReference type="Proteomes" id="UP000822688"/>
    </source>
</evidence>
<dbReference type="EMBL" id="CM026432">
    <property type="protein sequence ID" value="KAG0556280.1"/>
    <property type="molecule type" value="Genomic_DNA"/>
</dbReference>
<dbReference type="PANTHER" id="PTHR12753:SF0">
    <property type="entry name" value="ALPHA N-TERMINAL PROTEIN METHYLTRANSFERASE 1"/>
    <property type="match status" value="1"/>
</dbReference>
<evidence type="ECO:0000256" key="1">
    <source>
        <dbReference type="ARBA" id="ARBA00009059"/>
    </source>
</evidence>
<proteinExistence type="inferred from homology"/>
<sequence>MRACSLGGSFCALDLRLRTGRVGEAVAVRVNCSVSLEMDEGGLDTEGKMYASRKQMWEEEAGEDAAGNPKNALKKQEWYHKGVSYWEGVEASVDGVLGGYGNVNDRDVIDSTAFLAEIFKECPPSKSSSLVALDCGAGVGRVTKNFLLHHFHEVDLVEPVRHFLEKAHADLGGITEGNRAVNFFCTPLQEFTPEAGRYDVIWVQWCIGHLTDHDFLEFFKRARVSTLLQKPFL</sequence>
<protein>
    <recommendedName>
        <fullName evidence="6">Alpha N-terminal protein methyltransferase 1</fullName>
        <ecNumber evidence="5">2.1.1.244</ecNumber>
    </recommendedName>
    <alternativeName>
        <fullName evidence="7">X-Pro-Lys N-terminal protein methyltransferase 1</fullName>
    </alternativeName>
</protein>
<comment type="similarity">
    <text evidence="1">Belongs to the methyltransferase superfamily. NTM1 family.</text>
</comment>
<accession>A0A8T0GGH8</accession>
<evidence type="ECO:0000256" key="9">
    <source>
        <dbReference type="ARBA" id="ARBA00047885"/>
    </source>
</evidence>
<comment type="catalytic activity">
    <reaction evidence="9">
        <text>N-terminal L-prolyl-L-prolyl-L-lysyl-[protein] + 2 S-adenosyl-L-methionine = N-terminal N,N-dimethyl-L-prolyl-L-prolyl-L-lysyl-[protein] + 2 S-adenosyl-L-homocysteine + 2 H(+)</text>
        <dbReference type="Rhea" id="RHEA:54736"/>
        <dbReference type="Rhea" id="RHEA-COMP:13787"/>
        <dbReference type="Rhea" id="RHEA-COMP:13974"/>
        <dbReference type="ChEBI" id="CHEBI:15378"/>
        <dbReference type="ChEBI" id="CHEBI:57856"/>
        <dbReference type="ChEBI" id="CHEBI:59789"/>
        <dbReference type="ChEBI" id="CHEBI:138059"/>
        <dbReference type="ChEBI" id="CHEBI:138318"/>
        <dbReference type="EC" id="2.1.1.244"/>
    </reaction>
</comment>
<dbReference type="Gene3D" id="3.40.50.150">
    <property type="entry name" value="Vaccinia Virus protein VP39"/>
    <property type="match status" value="1"/>
</dbReference>
<comment type="catalytic activity">
    <reaction evidence="8">
        <text>N-terminal L-seryl-L-prolyl-L-lysyl-[protein] + 3 S-adenosyl-L-methionine = N-terminal N,N,N-trimethyl-L-seryl-L-prolyl-L-lysyl-[protein] + 3 S-adenosyl-L-homocysteine + 3 H(+)</text>
        <dbReference type="Rhea" id="RHEA:54724"/>
        <dbReference type="Rhea" id="RHEA-COMP:13789"/>
        <dbReference type="Rhea" id="RHEA-COMP:13973"/>
        <dbReference type="ChEBI" id="CHEBI:15378"/>
        <dbReference type="ChEBI" id="CHEBI:57856"/>
        <dbReference type="ChEBI" id="CHEBI:59789"/>
        <dbReference type="ChEBI" id="CHEBI:138061"/>
        <dbReference type="ChEBI" id="CHEBI:138317"/>
        <dbReference type="EC" id="2.1.1.244"/>
    </reaction>
</comment>
<evidence type="ECO:0000256" key="5">
    <source>
        <dbReference type="ARBA" id="ARBA00039112"/>
    </source>
</evidence>
<keyword evidence="4" id="KW-0949">S-adenosyl-L-methionine</keyword>
<dbReference type="EC" id="2.1.1.244" evidence="5"/>
<evidence type="ECO:0000256" key="2">
    <source>
        <dbReference type="ARBA" id="ARBA00022603"/>
    </source>
</evidence>
<evidence type="ECO:0000256" key="6">
    <source>
        <dbReference type="ARBA" id="ARBA00039449"/>
    </source>
</evidence>
<dbReference type="AlphaFoldDB" id="A0A8T0GGH8"/>
<dbReference type="Proteomes" id="UP000822688">
    <property type="component" value="Chromosome 11"/>
</dbReference>
<evidence type="ECO:0000256" key="3">
    <source>
        <dbReference type="ARBA" id="ARBA00022679"/>
    </source>
</evidence>
<dbReference type="Pfam" id="PF05891">
    <property type="entry name" value="Methyltransf_PK"/>
    <property type="match status" value="1"/>
</dbReference>
<dbReference type="PANTHER" id="PTHR12753">
    <property type="entry name" value="AD-003 - RELATED"/>
    <property type="match status" value="1"/>
</dbReference>
<dbReference type="GO" id="GO:0071885">
    <property type="term" value="F:N-terminal protein N-methyltransferase activity"/>
    <property type="evidence" value="ECO:0007669"/>
    <property type="project" value="UniProtKB-EC"/>
</dbReference>
<comment type="caution">
    <text evidence="11">The sequence shown here is derived from an EMBL/GenBank/DDBJ whole genome shotgun (WGS) entry which is preliminary data.</text>
</comment>
<keyword evidence="12" id="KW-1185">Reference proteome</keyword>
<dbReference type="GO" id="GO:0032259">
    <property type="term" value="P:methylation"/>
    <property type="evidence" value="ECO:0007669"/>
    <property type="project" value="UniProtKB-KW"/>
</dbReference>